<feature type="region of interest" description="Disordered" evidence="1">
    <location>
        <begin position="1"/>
        <end position="177"/>
    </location>
</feature>
<evidence type="ECO:0000313" key="2">
    <source>
        <dbReference type="EMBL" id="KAG9192874.1"/>
    </source>
</evidence>
<comment type="caution">
    <text evidence="2">The sequence shown here is derived from an EMBL/GenBank/DDBJ whole genome shotgun (WGS) entry which is preliminary data.</text>
</comment>
<organism evidence="2 3">
    <name type="scientific">Alternaria panax</name>
    <dbReference type="NCBI Taxonomy" id="48097"/>
    <lineage>
        <taxon>Eukaryota</taxon>
        <taxon>Fungi</taxon>
        <taxon>Dikarya</taxon>
        <taxon>Ascomycota</taxon>
        <taxon>Pezizomycotina</taxon>
        <taxon>Dothideomycetes</taxon>
        <taxon>Pleosporomycetidae</taxon>
        <taxon>Pleosporales</taxon>
        <taxon>Pleosporineae</taxon>
        <taxon>Pleosporaceae</taxon>
        <taxon>Alternaria</taxon>
        <taxon>Alternaria sect. Panax</taxon>
    </lineage>
</organism>
<reference evidence="2" key="1">
    <citation type="submission" date="2021-07" db="EMBL/GenBank/DDBJ databases">
        <title>Genome Resource of American Ginseng Black Spot Pathogen Alternaria panax.</title>
        <authorList>
            <person name="Qiu C."/>
            <person name="Wang W."/>
            <person name="Liu Z."/>
        </authorList>
    </citation>
    <scope>NUCLEOTIDE SEQUENCE</scope>
    <source>
        <strain evidence="2">BNCC115425</strain>
    </source>
</reference>
<feature type="compositionally biased region" description="Basic and acidic residues" evidence="1">
    <location>
        <begin position="158"/>
        <end position="177"/>
    </location>
</feature>
<dbReference type="Proteomes" id="UP001199106">
    <property type="component" value="Unassembled WGS sequence"/>
</dbReference>
<accession>A0AAD4IE46</accession>
<dbReference type="AlphaFoldDB" id="A0AAD4IE46"/>
<keyword evidence="3" id="KW-1185">Reference proteome</keyword>
<dbReference type="EMBL" id="JAANER010000003">
    <property type="protein sequence ID" value="KAG9192874.1"/>
    <property type="molecule type" value="Genomic_DNA"/>
</dbReference>
<name>A0AAD4IE46_9PLEO</name>
<evidence type="ECO:0000256" key="1">
    <source>
        <dbReference type="SAM" id="MobiDB-lite"/>
    </source>
</evidence>
<sequence length="505" mass="56760">MNEPPAKRRRTNSPDELPSSPLRKPPRRPSFASPTKASLARNYPNLLSSSPLKASPRRNRQAAVLARHGPRGRQERETELPDENDESELPGTPLQNALEKSKQPRRGILFSSPSKRRPRVKDPVKQPPPNLKAPAVQSDDITGLIEDGPVEDITQDVVQKRQPPDPEIERKKQEKARLERKVEELESQVSRCIEEVVKEQRRGPEDSLRPPERDSLTKFISNIAGTDTEPEKPAPVSSLLCSFLPFAALSVPPPHPKQAGKPVPSHRPVELADPLPYLQMFTSLNFSTQLSLPRGKVFPASRRVHQNHTIDVAGPQKLLTAQVSITIDALVNEIIEMHLLKISPWAERELGTFIRARTQERDLGNASWAMDSYWQIANKRAQYWHKCETTFAHLLVGRTAEDTENAQTNSTKTITRKDLSRNLGRDTLILQDKHVLLKLNWRISFDWTGEAESDVTVEAAFPKVWSEAGDGAAAFKKIPQTFASLVRTKGAFQATRIMVALLFFQ</sequence>
<gene>
    <name evidence="2" type="ORF">G6011_11608</name>
</gene>
<proteinExistence type="predicted"/>
<protein>
    <submittedName>
        <fullName evidence="2">Uncharacterized protein</fullName>
    </submittedName>
</protein>
<evidence type="ECO:0000313" key="3">
    <source>
        <dbReference type="Proteomes" id="UP001199106"/>
    </source>
</evidence>